<dbReference type="EMBL" id="RNRV01000054">
    <property type="protein sequence ID" value="MHO06813.1"/>
    <property type="molecule type" value="Genomic_DNA"/>
</dbReference>
<name>A0A3L0YJD4_ECOLX</name>
<gene>
    <name evidence="1" type="ORF">D9F05_21120</name>
</gene>
<accession>A0A3L0YJD4</accession>
<organism evidence="1">
    <name type="scientific">Escherichia coli</name>
    <dbReference type="NCBI Taxonomy" id="562"/>
    <lineage>
        <taxon>Bacteria</taxon>
        <taxon>Pseudomonadati</taxon>
        <taxon>Pseudomonadota</taxon>
        <taxon>Gammaproteobacteria</taxon>
        <taxon>Enterobacterales</taxon>
        <taxon>Enterobacteriaceae</taxon>
        <taxon>Escherichia</taxon>
    </lineage>
</organism>
<reference evidence="1" key="1">
    <citation type="submission" date="2018-10" db="EMBL/GenBank/DDBJ databases">
        <authorList>
            <consortium name="NARMS: The National Antimicrobial Resistance Monitoring System"/>
        </authorList>
    </citation>
    <scope>NUCLEOTIDE SEQUENCE [LARGE SCALE GENOMIC DNA]</scope>
    <source>
        <strain evidence="1">CVM N17EC0388</strain>
    </source>
</reference>
<proteinExistence type="predicted"/>
<dbReference type="AlphaFoldDB" id="A0A3L0YJD4"/>
<sequence>MANPKSLIFQLHKHWDVIEALVRASREWPAFDEAMVLRLIGKSSRGSDSEPECGEILRSLCSSDVLQWLERTDTLQVNPLVQEFARGLLREHELGLSAVLKARIEAIKQATAQILEGSEPLNPDYLRQGSAKMSDLLRQISLQLDQDRHAILELAEQAKSADAAMPIAQRYRSVLEAYDQYVEPMNEMMDSGLAGNFYPFLEQAERALDRAVEAITIQGGLYTHQLQLRQVSYQAKELQRLGRLVAQQCAATLLPLREELREHNGLSAAISQLLGRVRKRGLTRALPLRNTKGALPVWRQERPRRVSVGFEVKDFMASALAYIPELIRFPTEVPFDASLVEPIDDETLKQHLQESLPVENLMLWLLQHYGEQPDATLLRLYHELVREPLWLASLHPDSTTTDLQEVLVSYHPYRIQRS</sequence>
<comment type="caution">
    <text evidence="1">The sequence shown here is derived from an EMBL/GenBank/DDBJ whole genome shotgun (WGS) entry which is preliminary data.</text>
</comment>
<evidence type="ECO:0000313" key="1">
    <source>
        <dbReference type="EMBL" id="MHO06813.1"/>
    </source>
</evidence>
<protein>
    <submittedName>
        <fullName evidence="1">Uncharacterized protein</fullName>
    </submittedName>
</protein>